<sequence>MNHNANYPPSFLLLQQEGYLISSCLALGLTELRVANVHNKGAFYSSLLNISVGMERLMKAIIIMQYMLNNGLLAPTKNQLKNYGHNIIELYDECVKISISNKGELPNRRSLNNTNQKLLELLSDFAQTTRYHNLDALSTQQAGKDPLEHWGEIMLLILEQDVIPFSKIKDINMVK</sequence>
<dbReference type="RefSeq" id="WP_202775765.1">
    <property type="nucleotide sequence ID" value="NZ_CAHJWF010000282.1"/>
</dbReference>
<organism evidence="1 2">
    <name type="scientific">Bathymodiolus thermophilus thioautotrophic gill symbiont</name>
    <dbReference type="NCBI Taxonomy" id="2360"/>
    <lineage>
        <taxon>Bacteria</taxon>
        <taxon>Pseudomonadati</taxon>
        <taxon>Pseudomonadota</taxon>
        <taxon>Gammaproteobacteria</taxon>
        <taxon>sulfur-oxidizing symbionts</taxon>
    </lineage>
</organism>
<reference evidence="1 2" key="1">
    <citation type="submission" date="2020-05" db="EMBL/GenBank/DDBJ databases">
        <authorList>
            <person name="Petersen J."/>
            <person name="Sayavedra L."/>
        </authorList>
    </citation>
    <scope>NUCLEOTIDE SEQUENCE [LARGE SCALE GENOMIC DNA]</scope>
    <source>
        <strain evidence="1">B azoricus SOX ET2 1586I</strain>
    </source>
</reference>
<keyword evidence="2" id="KW-1185">Reference proteome</keyword>
<proteinExistence type="predicted"/>
<accession>A0ABM8M992</accession>
<gene>
    <name evidence="1" type="ORF">AZO1586I_1358</name>
</gene>
<protein>
    <submittedName>
        <fullName evidence="1">Uncharacterized protein</fullName>
    </submittedName>
</protein>
<comment type="caution">
    <text evidence="1">The sequence shown here is derived from an EMBL/GenBank/DDBJ whole genome shotgun (WGS) entry which is preliminary data.</text>
</comment>
<evidence type="ECO:0000313" key="1">
    <source>
        <dbReference type="EMBL" id="CAB5504885.1"/>
    </source>
</evidence>
<dbReference type="Proteomes" id="UP000626656">
    <property type="component" value="Unassembled WGS sequence"/>
</dbReference>
<dbReference type="EMBL" id="CAHJWF010000282">
    <property type="protein sequence ID" value="CAB5504885.1"/>
    <property type="molecule type" value="Genomic_DNA"/>
</dbReference>
<evidence type="ECO:0000313" key="2">
    <source>
        <dbReference type="Proteomes" id="UP000626656"/>
    </source>
</evidence>
<name>A0ABM8M992_9GAMM</name>